<feature type="compositionally biased region" description="Low complexity" evidence="1">
    <location>
        <begin position="301"/>
        <end position="346"/>
    </location>
</feature>
<dbReference type="Proteomes" id="UP000799428">
    <property type="component" value="Unassembled WGS sequence"/>
</dbReference>
<sequence>MANPHPGKRQRTEEPVVATFNATKIEIWEALTRLDASFTQQLLFRLAMSQPRVASEIWESYQSELQKQRRQILDFGIHADEVEATLNEQYGNVGGSKQFELANGVISQILKSITAIQEEATKPNASFGTRKSGMETLRHIGEIICTSNGVIPHEVIKNFQHDPALEDAMLAIITSMSLDERRTMAKHRDGESDFREKMQDLVADGNGSCVFAGMGDVLSALCTGGFTDSNGQDDRGNDIQSLENQSQRRISQQQNDYYANLQARFTGIAAMNQFTASHNLQSQSLPHGEQLPSVQKVSASQQQQQQQHQQQQHQQQQHQQQQQQQHQQQQQQHQQQHQQQQQQRQQYAPASHTPQTSLASTSPTYANPSTYQQHASPHAAHAYYSAPPYQPALGNLATRQYSATPPPYQMDPRYAGVKYPPTAVQSQLASQAYSADQYWASKQSYQPPSGQQQ</sequence>
<dbReference type="OrthoDB" id="4364733at2759"/>
<organism evidence="2 3">
    <name type="scientific">Pleomassaria siparia CBS 279.74</name>
    <dbReference type="NCBI Taxonomy" id="1314801"/>
    <lineage>
        <taxon>Eukaryota</taxon>
        <taxon>Fungi</taxon>
        <taxon>Dikarya</taxon>
        <taxon>Ascomycota</taxon>
        <taxon>Pezizomycotina</taxon>
        <taxon>Dothideomycetes</taxon>
        <taxon>Pleosporomycetidae</taxon>
        <taxon>Pleosporales</taxon>
        <taxon>Pleomassariaceae</taxon>
        <taxon>Pleomassaria</taxon>
    </lineage>
</organism>
<evidence type="ECO:0000313" key="2">
    <source>
        <dbReference type="EMBL" id="KAF2713782.1"/>
    </source>
</evidence>
<reference evidence="2" key="1">
    <citation type="journal article" date="2020" name="Stud. Mycol.">
        <title>101 Dothideomycetes genomes: a test case for predicting lifestyles and emergence of pathogens.</title>
        <authorList>
            <person name="Haridas S."/>
            <person name="Albert R."/>
            <person name="Binder M."/>
            <person name="Bloem J."/>
            <person name="Labutti K."/>
            <person name="Salamov A."/>
            <person name="Andreopoulos B."/>
            <person name="Baker S."/>
            <person name="Barry K."/>
            <person name="Bills G."/>
            <person name="Bluhm B."/>
            <person name="Cannon C."/>
            <person name="Castanera R."/>
            <person name="Culley D."/>
            <person name="Daum C."/>
            <person name="Ezra D."/>
            <person name="Gonzalez J."/>
            <person name="Henrissat B."/>
            <person name="Kuo A."/>
            <person name="Liang C."/>
            <person name="Lipzen A."/>
            <person name="Lutzoni F."/>
            <person name="Magnuson J."/>
            <person name="Mondo S."/>
            <person name="Nolan M."/>
            <person name="Ohm R."/>
            <person name="Pangilinan J."/>
            <person name="Park H.-J."/>
            <person name="Ramirez L."/>
            <person name="Alfaro M."/>
            <person name="Sun H."/>
            <person name="Tritt A."/>
            <person name="Yoshinaga Y."/>
            <person name="Zwiers L.-H."/>
            <person name="Turgeon B."/>
            <person name="Goodwin S."/>
            <person name="Spatafora J."/>
            <person name="Crous P."/>
            <person name="Grigoriev I."/>
        </authorList>
    </citation>
    <scope>NUCLEOTIDE SEQUENCE</scope>
    <source>
        <strain evidence="2">CBS 279.74</strain>
    </source>
</reference>
<gene>
    <name evidence="2" type="ORF">K504DRAFT_450428</name>
</gene>
<dbReference type="AlphaFoldDB" id="A0A6G1KMS3"/>
<protein>
    <submittedName>
        <fullName evidence="2">Uncharacterized protein</fullName>
    </submittedName>
</protein>
<feature type="compositionally biased region" description="Polar residues" evidence="1">
    <location>
        <begin position="352"/>
        <end position="370"/>
    </location>
</feature>
<evidence type="ECO:0000313" key="3">
    <source>
        <dbReference type="Proteomes" id="UP000799428"/>
    </source>
</evidence>
<feature type="region of interest" description="Disordered" evidence="1">
    <location>
        <begin position="397"/>
        <end position="416"/>
    </location>
</feature>
<name>A0A6G1KMS3_9PLEO</name>
<feature type="region of interest" description="Disordered" evidence="1">
    <location>
        <begin position="283"/>
        <end position="378"/>
    </location>
</feature>
<accession>A0A6G1KMS3</accession>
<proteinExistence type="predicted"/>
<dbReference type="EMBL" id="MU005765">
    <property type="protein sequence ID" value="KAF2713782.1"/>
    <property type="molecule type" value="Genomic_DNA"/>
</dbReference>
<keyword evidence="3" id="KW-1185">Reference proteome</keyword>
<evidence type="ECO:0000256" key="1">
    <source>
        <dbReference type="SAM" id="MobiDB-lite"/>
    </source>
</evidence>